<protein>
    <recommendedName>
        <fullName evidence="1">Protein kinase domain-containing protein</fullName>
    </recommendedName>
</protein>
<dbReference type="Gene3D" id="1.10.510.10">
    <property type="entry name" value="Transferase(Phosphotransferase) domain 1"/>
    <property type="match status" value="1"/>
</dbReference>
<dbReference type="SUPFAM" id="SSF56112">
    <property type="entry name" value="Protein kinase-like (PK-like)"/>
    <property type="match status" value="1"/>
</dbReference>
<dbReference type="GO" id="GO:0005524">
    <property type="term" value="F:ATP binding"/>
    <property type="evidence" value="ECO:0007669"/>
    <property type="project" value="InterPro"/>
</dbReference>
<gene>
    <name evidence="2" type="ORF">GLOIN_2v1765197</name>
</gene>
<comment type="caution">
    <text evidence="2">The sequence shown here is derived from an EMBL/GenBank/DDBJ whole genome shotgun (WGS) entry which is preliminary data.</text>
</comment>
<sequence>MNPYITKIHGVTRDPETKDYMLIMEYANGGNLHNYLQKNFMNISWSEKLYILWKITEG</sequence>
<organism evidence="2 3">
    <name type="scientific">Rhizophagus irregularis (strain DAOM 181602 / DAOM 197198 / MUCL 43194)</name>
    <name type="common">Arbuscular mycorrhizal fungus</name>
    <name type="synonym">Glomus intraradices</name>
    <dbReference type="NCBI Taxonomy" id="747089"/>
    <lineage>
        <taxon>Eukaryota</taxon>
        <taxon>Fungi</taxon>
        <taxon>Fungi incertae sedis</taxon>
        <taxon>Mucoromycota</taxon>
        <taxon>Glomeromycotina</taxon>
        <taxon>Glomeromycetes</taxon>
        <taxon>Glomerales</taxon>
        <taxon>Glomeraceae</taxon>
        <taxon>Rhizophagus</taxon>
    </lineage>
</organism>
<accession>A0A2P4QQG1</accession>
<feature type="domain" description="Protein kinase" evidence="1">
    <location>
        <begin position="1"/>
        <end position="58"/>
    </location>
</feature>
<dbReference type="Pfam" id="PF07714">
    <property type="entry name" value="PK_Tyr_Ser-Thr"/>
    <property type="match status" value="1"/>
</dbReference>
<dbReference type="InterPro" id="IPR001245">
    <property type="entry name" value="Ser-Thr/Tyr_kinase_cat_dom"/>
</dbReference>
<dbReference type="AlphaFoldDB" id="A0A2P4QQG1"/>
<name>A0A2P4QQG1_RHIID</name>
<dbReference type="InterPro" id="IPR000719">
    <property type="entry name" value="Prot_kinase_dom"/>
</dbReference>
<dbReference type="PROSITE" id="PS50011">
    <property type="entry name" value="PROTEIN_KINASE_DOM"/>
    <property type="match status" value="1"/>
</dbReference>
<evidence type="ECO:0000313" key="3">
    <source>
        <dbReference type="Proteomes" id="UP000018888"/>
    </source>
</evidence>
<reference evidence="2 3" key="1">
    <citation type="journal article" date="2013" name="Proc. Natl. Acad. Sci. U.S.A.">
        <title>Genome of an arbuscular mycorrhizal fungus provides insight into the oldest plant symbiosis.</title>
        <authorList>
            <person name="Tisserant E."/>
            <person name="Malbreil M."/>
            <person name="Kuo A."/>
            <person name="Kohler A."/>
            <person name="Symeonidi A."/>
            <person name="Balestrini R."/>
            <person name="Charron P."/>
            <person name="Duensing N."/>
            <person name="Frei Dit Frey N."/>
            <person name="Gianinazzi-Pearson V."/>
            <person name="Gilbert L.B."/>
            <person name="Handa Y."/>
            <person name="Herr J.R."/>
            <person name="Hijri M."/>
            <person name="Koul R."/>
            <person name="Kawaguchi M."/>
            <person name="Krajinski F."/>
            <person name="Lammers P.J."/>
            <person name="Masclaux F.G."/>
            <person name="Murat C."/>
            <person name="Morin E."/>
            <person name="Ndikumana S."/>
            <person name="Pagni M."/>
            <person name="Petitpierre D."/>
            <person name="Requena N."/>
            <person name="Rosikiewicz P."/>
            <person name="Riley R."/>
            <person name="Saito K."/>
            <person name="San Clemente H."/>
            <person name="Shapiro H."/>
            <person name="van Tuinen D."/>
            <person name="Becard G."/>
            <person name="Bonfante P."/>
            <person name="Paszkowski U."/>
            <person name="Shachar-Hill Y.Y."/>
            <person name="Tuskan G.A."/>
            <person name="Young P.W."/>
            <person name="Sanders I.R."/>
            <person name="Henrissat B."/>
            <person name="Rensing S.A."/>
            <person name="Grigoriev I.V."/>
            <person name="Corradi N."/>
            <person name="Roux C."/>
            <person name="Martin F."/>
        </authorList>
    </citation>
    <scope>NUCLEOTIDE SEQUENCE [LARGE SCALE GENOMIC DNA]</scope>
    <source>
        <strain evidence="2 3">DAOM 197198</strain>
    </source>
</reference>
<reference evidence="2 3" key="2">
    <citation type="journal article" date="2018" name="New Phytol.">
        <title>High intraspecific genome diversity in the model arbuscular mycorrhizal symbiont Rhizophagus irregularis.</title>
        <authorList>
            <person name="Chen E.C.H."/>
            <person name="Morin E."/>
            <person name="Beaudet D."/>
            <person name="Noel J."/>
            <person name="Yildirir G."/>
            <person name="Ndikumana S."/>
            <person name="Charron P."/>
            <person name="St-Onge C."/>
            <person name="Giorgi J."/>
            <person name="Kruger M."/>
            <person name="Marton T."/>
            <person name="Ropars J."/>
            <person name="Grigoriev I.V."/>
            <person name="Hainaut M."/>
            <person name="Henrissat B."/>
            <person name="Roux C."/>
            <person name="Martin F."/>
            <person name="Corradi N."/>
        </authorList>
    </citation>
    <scope>NUCLEOTIDE SEQUENCE [LARGE SCALE GENOMIC DNA]</scope>
    <source>
        <strain evidence="2 3">DAOM 197198</strain>
    </source>
</reference>
<dbReference type="EMBL" id="AUPC02000022">
    <property type="protein sequence ID" value="POG79852.1"/>
    <property type="molecule type" value="Genomic_DNA"/>
</dbReference>
<dbReference type="GO" id="GO:0004672">
    <property type="term" value="F:protein kinase activity"/>
    <property type="evidence" value="ECO:0007669"/>
    <property type="project" value="InterPro"/>
</dbReference>
<evidence type="ECO:0000313" key="2">
    <source>
        <dbReference type="EMBL" id="POG79852.1"/>
    </source>
</evidence>
<keyword evidence="3" id="KW-1185">Reference proteome</keyword>
<dbReference type="Proteomes" id="UP000018888">
    <property type="component" value="Unassembled WGS sequence"/>
</dbReference>
<dbReference type="InterPro" id="IPR011009">
    <property type="entry name" value="Kinase-like_dom_sf"/>
</dbReference>
<proteinExistence type="predicted"/>
<evidence type="ECO:0000259" key="1">
    <source>
        <dbReference type="PROSITE" id="PS50011"/>
    </source>
</evidence>